<dbReference type="EC" id="3.4.24.85" evidence="4"/>
<dbReference type="RefSeq" id="XP_018025870.1">
    <property type="nucleotide sequence ID" value="XM_018170381.2"/>
</dbReference>
<evidence type="ECO:0000256" key="7">
    <source>
        <dbReference type="ARBA" id="ARBA00022989"/>
    </source>
</evidence>
<dbReference type="OrthoDB" id="69989at2759"/>
<dbReference type="GO" id="GO:0005737">
    <property type="term" value="C:cytoplasm"/>
    <property type="evidence" value="ECO:0007669"/>
    <property type="project" value="TreeGrafter"/>
</dbReference>
<comment type="subcellular location">
    <subcellularLocation>
        <location evidence="2">Endomembrane system</location>
        <topology evidence="2">Multi-pass membrane protein</topology>
    </subcellularLocation>
</comment>
<evidence type="ECO:0000256" key="3">
    <source>
        <dbReference type="ARBA" id="ARBA00009989"/>
    </source>
</evidence>
<evidence type="ECO:0000256" key="11">
    <source>
        <dbReference type="SAM" id="Phobius"/>
    </source>
</evidence>
<accession>A0A8B7PIQ4</accession>
<keyword evidence="13" id="KW-1185">Reference proteome</keyword>
<gene>
    <name evidence="14" type="primary">LOC108681364</name>
</gene>
<dbReference type="InterPro" id="IPR008915">
    <property type="entry name" value="Peptidase_M50"/>
</dbReference>
<feature type="transmembrane region" description="Helical" evidence="11">
    <location>
        <begin position="165"/>
        <end position="185"/>
    </location>
</feature>
<feature type="transmembrane region" description="Helical" evidence="11">
    <location>
        <begin position="6"/>
        <end position="24"/>
    </location>
</feature>
<feature type="transmembrane region" description="Helical" evidence="11">
    <location>
        <begin position="205"/>
        <end position="223"/>
    </location>
</feature>
<evidence type="ECO:0000256" key="8">
    <source>
        <dbReference type="ARBA" id="ARBA00023136"/>
    </source>
</evidence>
<feature type="transmembrane region" description="Helical" evidence="11">
    <location>
        <begin position="68"/>
        <end position="94"/>
    </location>
</feature>
<evidence type="ECO:0000256" key="5">
    <source>
        <dbReference type="ARBA" id="ARBA00014400"/>
    </source>
</evidence>
<dbReference type="InterPro" id="IPR036034">
    <property type="entry name" value="PDZ_sf"/>
</dbReference>
<keyword evidence="6 11" id="KW-0812">Transmembrane</keyword>
<evidence type="ECO:0000256" key="9">
    <source>
        <dbReference type="ARBA" id="ARBA00032658"/>
    </source>
</evidence>
<dbReference type="GO" id="GO:0012505">
    <property type="term" value="C:endomembrane system"/>
    <property type="evidence" value="ECO:0007669"/>
    <property type="project" value="UniProtKB-SubCell"/>
</dbReference>
<dbReference type="InterPro" id="IPR001193">
    <property type="entry name" value="MBTPS2"/>
</dbReference>
<keyword evidence="7 11" id="KW-1133">Transmembrane helix</keyword>
<feature type="transmembrane region" description="Helical" evidence="11">
    <location>
        <begin position="591"/>
        <end position="613"/>
    </location>
</feature>
<dbReference type="SUPFAM" id="SSF50156">
    <property type="entry name" value="PDZ domain-like"/>
    <property type="match status" value="1"/>
</dbReference>
<evidence type="ECO:0000313" key="14">
    <source>
        <dbReference type="RefSeq" id="XP_018025870.1"/>
    </source>
</evidence>
<dbReference type="GO" id="GO:0016020">
    <property type="term" value="C:membrane"/>
    <property type="evidence" value="ECO:0007669"/>
    <property type="project" value="InterPro"/>
</dbReference>
<keyword evidence="8 11" id="KW-0472">Membrane</keyword>
<evidence type="ECO:0000256" key="1">
    <source>
        <dbReference type="ARBA" id="ARBA00001350"/>
    </source>
</evidence>
<evidence type="ECO:0000313" key="13">
    <source>
        <dbReference type="Proteomes" id="UP000694843"/>
    </source>
</evidence>
<evidence type="ECO:0000256" key="4">
    <source>
        <dbReference type="ARBA" id="ARBA00012347"/>
    </source>
</evidence>
<dbReference type="AlphaFoldDB" id="A0A8B7PIQ4"/>
<dbReference type="CTD" id="36262"/>
<dbReference type="OMA" id="GFDGAHI"/>
<reference evidence="14" key="1">
    <citation type="submission" date="2025-08" db="UniProtKB">
        <authorList>
            <consortium name="RefSeq"/>
        </authorList>
    </citation>
    <scope>IDENTIFICATION</scope>
    <source>
        <tissue evidence="14">Whole organism</tissue>
    </source>
</reference>
<evidence type="ECO:0000256" key="2">
    <source>
        <dbReference type="ARBA" id="ARBA00004127"/>
    </source>
</evidence>
<comment type="catalytic activity">
    <reaction evidence="1">
        <text>Cleaves several transcription factors that are type-2 transmembrane proteins within membrane-spanning domains. Known substrates include sterol regulatory element-binding protein (SREBP) -1, SREBP-2 and forms of the transcriptional activator ATF6. SREBP-2 is cleaved at the site 477-DRSRILL-|-CVLTFLCLSFNPLTSLLQWGGA-505. The residues Asn-Pro, 11 residues distal to the site of cleavage in the membrane-spanning domain, are important for cleavage by S2P endopeptidase. Replacement of either of these residues does not prevent cleavage, but there is no cleavage if both of these residues are replaced.</text>
        <dbReference type="EC" id="3.4.24.85"/>
    </reaction>
</comment>
<dbReference type="GO" id="GO:1905897">
    <property type="term" value="P:regulation of response to endoplasmic reticulum stress"/>
    <property type="evidence" value="ECO:0007669"/>
    <property type="project" value="TreeGrafter"/>
</dbReference>
<dbReference type="Pfam" id="PF02163">
    <property type="entry name" value="Peptidase_M50"/>
    <property type="match status" value="1"/>
</dbReference>
<feature type="domain" description="Peptidase M50" evidence="12">
    <location>
        <begin position="141"/>
        <end position="579"/>
    </location>
</feature>
<dbReference type="PRINTS" id="PR01000">
    <property type="entry name" value="SREBPS2PTASE"/>
</dbReference>
<dbReference type="Proteomes" id="UP000694843">
    <property type="component" value="Unplaced"/>
</dbReference>
<comment type="function">
    <text evidence="10">Zinc metalloprotease that mediates intramembrane proteolysis of proteins such as ATF6, ATF6B, SREBF1/SREBP1 and SREBF2/SREBP2. Catalyzes the second step in the proteolytic activation of the sterol regulatory element-binding proteins (SREBPs) SREBF1/SREBP1 and SREBF2/SREBP2: cleaves SREBPs within the first transmembrane segment, thereby releasing the N-terminal segment with a portion of the transmembrane segment attached. Mature N-terminal SREBP fragments shuttle to the nucleus and activate gene transcription. Also mediates the second step in the proteolytic activation of the cyclic AMP-dependent transcription factor ATF-6 (ATF6 and ATF6B). Involved in intramembrane proteolysis during bone formation. In astrocytes and osteoblasts, upon DNA damage and ER stress, mediates the second step of the regulated intramembrane proteolytic activation of the transcription factor CREB3L1, leading to the inhibition of cell-cycle progression.</text>
</comment>
<dbReference type="GO" id="GO:0031293">
    <property type="term" value="P:membrane protein intracellular domain proteolysis"/>
    <property type="evidence" value="ECO:0007669"/>
    <property type="project" value="TreeGrafter"/>
</dbReference>
<evidence type="ECO:0000256" key="6">
    <source>
        <dbReference type="ARBA" id="ARBA00022692"/>
    </source>
</evidence>
<keyword evidence="14" id="KW-0645">Protease</keyword>
<dbReference type="PANTHER" id="PTHR13325:SF3">
    <property type="entry name" value="MEMBRANE-BOUND TRANSCRIPTION FACTOR SITE-2 PROTEASE"/>
    <property type="match status" value="1"/>
</dbReference>
<sequence>MHIITALAIVAFVHVTLFVTDYILKSCLCLPYMEVVNHLGLVIKPFQLRVSTHCFNRRLAKWSYNNPYFIKLWMSLGVLVVLALIVPSIFLLAYNVVHWLATSPSPSDKPGSSADDTSNKPPLLQPIVPGVNLSSDELPTYIITLLISSVIHEAGHALAAVKEGVNVDGVGLIVLFILPGAFVLLPSDAMKSLRPFPKLKILCAGVWNNIALAGVALLLAHLLPEFSVLLYSRGRGAVVTNIFENSPARGPRGLFIEDIIQDVNGCAVKDSLSWHECLLTNLMETQRGFCVPDSVVSQMDETIEHAAVGASGAVTCCRKPRAESVGSDHLCFELLTDVSDDDAHLVPMHPFSCLPARSALSRSPVVCKGTTECPTDHYCLAPSVGAEERLLRIARTPMSNAWRVPAVTEASHGQRKLSDHHATADHDGNETLITSELRRQLQEVKGKIAQKIDPYVNTRSLNNEESQDSPSLAKGNDYAKYDYLVETDDGHTDDVEALPLFNDVLYLGSPALLFQTVKVSDYLPRNKFISLGWIEELQEVCLCFVKFSGALALMNMVPCIGFDGQFIADTLVEWSCIGRCDRNDVRIMKAVITAVGTALIALNILVGISSLSITDAPPHTS</sequence>
<keyword evidence="14" id="KW-0378">Hydrolase</keyword>
<organism evidence="13 14">
    <name type="scientific">Hyalella azteca</name>
    <name type="common">Amphipod</name>
    <dbReference type="NCBI Taxonomy" id="294128"/>
    <lineage>
        <taxon>Eukaryota</taxon>
        <taxon>Metazoa</taxon>
        <taxon>Ecdysozoa</taxon>
        <taxon>Arthropoda</taxon>
        <taxon>Crustacea</taxon>
        <taxon>Multicrustacea</taxon>
        <taxon>Malacostraca</taxon>
        <taxon>Eumalacostraca</taxon>
        <taxon>Peracarida</taxon>
        <taxon>Amphipoda</taxon>
        <taxon>Senticaudata</taxon>
        <taxon>Talitrida</taxon>
        <taxon>Talitroidea</taxon>
        <taxon>Hyalellidae</taxon>
        <taxon>Hyalella</taxon>
    </lineage>
</organism>
<dbReference type="GeneID" id="108681364"/>
<name>A0A8B7PIQ4_HYAAZ</name>
<protein>
    <recommendedName>
        <fullName evidence="5">Membrane-bound transcription factor site-2 protease</fullName>
        <ecNumber evidence="4">3.4.24.85</ecNumber>
    </recommendedName>
    <alternativeName>
        <fullName evidence="9">Endopeptidase S2P</fullName>
    </alternativeName>
</protein>
<evidence type="ECO:0000256" key="10">
    <source>
        <dbReference type="ARBA" id="ARBA00045828"/>
    </source>
</evidence>
<dbReference type="KEGG" id="hazt:108681364"/>
<dbReference type="PANTHER" id="PTHR13325">
    <property type="entry name" value="PROTEASE M50 MEMBRANE-BOUND TRANSCRIPTION FACTOR SITE 2 PROTEASE"/>
    <property type="match status" value="1"/>
</dbReference>
<comment type="similarity">
    <text evidence="3">Belongs to the peptidase M50A family.</text>
</comment>
<proteinExistence type="inferred from homology"/>
<dbReference type="GO" id="GO:0004222">
    <property type="term" value="F:metalloendopeptidase activity"/>
    <property type="evidence" value="ECO:0007669"/>
    <property type="project" value="InterPro"/>
</dbReference>
<evidence type="ECO:0000259" key="12">
    <source>
        <dbReference type="Pfam" id="PF02163"/>
    </source>
</evidence>